<gene>
    <name evidence="11" type="ORF">NF685_07055</name>
</gene>
<sequence>MPSTQQNTSTTRRCPRAAFRPVLALSLLLLSGCQAEHISFLDPAGPIASLQRHWFYLLTAGLVFVILPVLIGVPFCLWHYRASNRRATFRPDWDFALPLEFLVWGFPAIVVIAFSLLVWGPERRYSPDRPIGDAPPLAIDVVALNWKWLFVYPDAHVASLDHLVLPQGREVVFHLTSDATMQSFLIPSLGSQIYAMAGMVTRLHLLADRTGRYLGENTQFNGMGFQDQKFPVDVVPADQFDRFLTQATASTLHLDEQTYSRIRKQEIGRKTAQTLLNDPNATMVSFSSVPDHFFHDIVQRYDASMPRNPG</sequence>
<keyword evidence="8 9" id="KW-0472">Membrane</keyword>
<name>A0ABT1CGU6_9PROT</name>
<protein>
    <submittedName>
        <fullName evidence="11">Cytochrome ubiquinol oxidase subunit II</fullName>
    </submittedName>
</protein>
<evidence type="ECO:0000256" key="1">
    <source>
        <dbReference type="ARBA" id="ARBA00004651"/>
    </source>
</evidence>
<dbReference type="PROSITE" id="PS50857">
    <property type="entry name" value="COX2_CUA"/>
    <property type="match status" value="1"/>
</dbReference>
<keyword evidence="7 9" id="KW-1133">Transmembrane helix</keyword>
<evidence type="ECO:0000256" key="5">
    <source>
        <dbReference type="ARBA" id="ARBA00022692"/>
    </source>
</evidence>
<evidence type="ECO:0000256" key="4">
    <source>
        <dbReference type="ARBA" id="ARBA00022475"/>
    </source>
</evidence>
<dbReference type="SUPFAM" id="SSF49503">
    <property type="entry name" value="Cupredoxins"/>
    <property type="match status" value="1"/>
</dbReference>
<comment type="similarity">
    <text evidence="2">Belongs to the cytochrome c oxidase subunit 2 family.</text>
</comment>
<keyword evidence="3" id="KW-0813">Transport</keyword>
<dbReference type="EMBL" id="JAMXQU010000004">
    <property type="protein sequence ID" value="MCO6159781.1"/>
    <property type="molecule type" value="Genomic_DNA"/>
</dbReference>
<dbReference type="Gene3D" id="1.10.287.90">
    <property type="match status" value="1"/>
</dbReference>
<dbReference type="CDD" id="cd04212">
    <property type="entry name" value="CuRO_UO_II"/>
    <property type="match status" value="1"/>
</dbReference>
<dbReference type="InterPro" id="IPR008972">
    <property type="entry name" value="Cupredoxin"/>
</dbReference>
<dbReference type="Pfam" id="PF00116">
    <property type="entry name" value="COX2"/>
    <property type="match status" value="1"/>
</dbReference>
<feature type="domain" description="Cytochrome oxidase subunit II copper A binding" evidence="10">
    <location>
        <begin position="134"/>
        <end position="246"/>
    </location>
</feature>
<evidence type="ECO:0000256" key="8">
    <source>
        <dbReference type="ARBA" id="ARBA00023136"/>
    </source>
</evidence>
<evidence type="ECO:0000256" key="3">
    <source>
        <dbReference type="ARBA" id="ARBA00022448"/>
    </source>
</evidence>
<proteinExistence type="inferred from homology"/>
<dbReference type="InterPro" id="IPR045187">
    <property type="entry name" value="CcO_II"/>
</dbReference>
<keyword evidence="6" id="KW-0249">Electron transport</keyword>
<accession>A0ABT1CGU6</accession>
<dbReference type="RefSeq" id="WP_252849120.1">
    <property type="nucleotide sequence ID" value="NZ_BAPW01000010.1"/>
</dbReference>
<keyword evidence="12" id="KW-1185">Reference proteome</keyword>
<keyword evidence="5 9" id="KW-0812">Transmembrane</keyword>
<feature type="transmembrane region" description="Helical" evidence="9">
    <location>
        <begin position="54"/>
        <end position="80"/>
    </location>
</feature>
<evidence type="ECO:0000256" key="9">
    <source>
        <dbReference type="SAM" id="Phobius"/>
    </source>
</evidence>
<feature type="transmembrane region" description="Helical" evidence="9">
    <location>
        <begin position="101"/>
        <end position="120"/>
    </location>
</feature>
<evidence type="ECO:0000313" key="12">
    <source>
        <dbReference type="Proteomes" id="UP001523401"/>
    </source>
</evidence>
<evidence type="ECO:0000256" key="7">
    <source>
        <dbReference type="ARBA" id="ARBA00022989"/>
    </source>
</evidence>
<dbReference type="PANTHER" id="PTHR22888">
    <property type="entry name" value="CYTOCHROME C OXIDASE, SUBUNIT II"/>
    <property type="match status" value="1"/>
</dbReference>
<evidence type="ECO:0000259" key="10">
    <source>
        <dbReference type="PROSITE" id="PS50857"/>
    </source>
</evidence>
<comment type="subcellular location">
    <subcellularLocation>
        <location evidence="1">Cell membrane</location>
        <topology evidence="1">Multi-pass membrane protein</topology>
    </subcellularLocation>
</comment>
<dbReference type="Proteomes" id="UP001523401">
    <property type="component" value="Unassembled WGS sequence"/>
</dbReference>
<dbReference type="SUPFAM" id="SSF81464">
    <property type="entry name" value="Cytochrome c oxidase subunit II-like, transmembrane region"/>
    <property type="match status" value="1"/>
</dbReference>
<comment type="caution">
    <text evidence="11">The sequence shown here is derived from an EMBL/GenBank/DDBJ whole genome shotgun (WGS) entry which is preliminary data.</text>
</comment>
<dbReference type="InterPro" id="IPR034227">
    <property type="entry name" value="CuRO_UO_II"/>
</dbReference>
<dbReference type="InterPro" id="IPR036257">
    <property type="entry name" value="Cyt_c_oxidase_su2_TM_sf"/>
</dbReference>
<reference evidence="11 12" key="1">
    <citation type="submission" date="2022-06" db="EMBL/GenBank/DDBJ databases">
        <title>Whole-genome of Asaia lannensis strain LMG 27011T.</title>
        <authorList>
            <person name="Sombolestani A."/>
        </authorList>
    </citation>
    <scope>NUCLEOTIDE SEQUENCE [LARGE SCALE GENOMIC DNA]</scope>
    <source>
        <strain evidence="11 12">NBRC 102526</strain>
    </source>
</reference>
<dbReference type="Gene3D" id="2.60.40.420">
    <property type="entry name" value="Cupredoxins - blue copper proteins"/>
    <property type="match status" value="1"/>
</dbReference>
<dbReference type="InterPro" id="IPR002429">
    <property type="entry name" value="CcO_II-like_C"/>
</dbReference>
<keyword evidence="4" id="KW-1003">Cell membrane</keyword>
<evidence type="ECO:0000256" key="2">
    <source>
        <dbReference type="ARBA" id="ARBA00007866"/>
    </source>
</evidence>
<evidence type="ECO:0000256" key="6">
    <source>
        <dbReference type="ARBA" id="ARBA00022982"/>
    </source>
</evidence>
<evidence type="ECO:0000313" key="11">
    <source>
        <dbReference type="EMBL" id="MCO6159781.1"/>
    </source>
</evidence>
<organism evidence="11 12">
    <name type="scientific">Asaia lannensis NBRC 102526</name>
    <dbReference type="NCBI Taxonomy" id="1307926"/>
    <lineage>
        <taxon>Bacteria</taxon>
        <taxon>Pseudomonadati</taxon>
        <taxon>Pseudomonadota</taxon>
        <taxon>Alphaproteobacteria</taxon>
        <taxon>Acetobacterales</taxon>
        <taxon>Acetobacteraceae</taxon>
        <taxon>Asaia</taxon>
    </lineage>
</organism>
<dbReference type="PANTHER" id="PTHR22888:SF18">
    <property type="entry name" value="CYTOCHROME BO(3) UBIQUINOL OXIDASE SUBUNIT 2"/>
    <property type="match status" value="1"/>
</dbReference>